<evidence type="ECO:0000313" key="1">
    <source>
        <dbReference type="EMBL" id="KAA1126209.1"/>
    </source>
</evidence>
<protein>
    <submittedName>
        <fullName evidence="1">Uncharacterized protein</fullName>
    </submittedName>
</protein>
<gene>
    <name evidence="1" type="ORF">PGTUg99_013788</name>
</gene>
<reference evidence="1 2" key="1">
    <citation type="submission" date="2019-05" db="EMBL/GenBank/DDBJ databases">
        <title>Emergence of the Ug99 lineage of the wheat stem rust pathogen through somatic hybridization.</title>
        <authorList>
            <person name="Li F."/>
            <person name="Upadhyaya N.M."/>
            <person name="Sperschneider J."/>
            <person name="Matny O."/>
            <person name="Nguyen-Phuc H."/>
            <person name="Mago R."/>
            <person name="Raley C."/>
            <person name="Miller M.E."/>
            <person name="Silverstein K.A.T."/>
            <person name="Henningsen E."/>
            <person name="Hirsch C.D."/>
            <person name="Visser B."/>
            <person name="Pretorius Z.A."/>
            <person name="Steffenson B.J."/>
            <person name="Schwessinger B."/>
            <person name="Dodds P.N."/>
            <person name="Figueroa M."/>
        </authorList>
    </citation>
    <scope>NUCLEOTIDE SEQUENCE [LARGE SCALE GENOMIC DNA]</scope>
    <source>
        <strain evidence="1 2">Ug99</strain>
    </source>
</reference>
<comment type="caution">
    <text evidence="1">The sequence shown here is derived from an EMBL/GenBank/DDBJ whole genome shotgun (WGS) entry which is preliminary data.</text>
</comment>
<evidence type="ECO:0000313" key="2">
    <source>
        <dbReference type="Proteomes" id="UP000325313"/>
    </source>
</evidence>
<dbReference type="EMBL" id="VDEP01000172">
    <property type="protein sequence ID" value="KAA1126209.1"/>
    <property type="molecule type" value="Genomic_DNA"/>
</dbReference>
<name>A0A5B0RLC5_PUCGR</name>
<accession>A0A5B0RLC5</accession>
<sequence length="583" mass="68514">MQLITKPEVEESGVNPLLEKSGIFPSLPAQDHKKTKDVEQHYSQGQENNSLIPYSKQKSNIFCRCELPEVDSHRYLFSQLINDSLLLKDLTHMKRLQLLKAWSKNPDQVRSLNNDLIHLSFAEIWGPGNHPCYCTKDEIEKINIKSKSLTHLLEKSKQKIYLLIDFRLLELGALHSSSNNQRMLASFASKEYRGEKVPEWITRFPKDMVDEILKRSWENFGCSILDDIKKLKINYKFITEHLESVNEPQFSPAGRFFLRTLDFLNRQKLISKQTLLVYLNDSEFERQVIYCTHASYNSEVSSSHMKKIWYGIESVTKHWYWSMMLEEYTVLNEMDERFLTLNYLSGKLLKFGNQYIKIRSPLEDGVKTICSLSIQEYVDNLKLIIISNESHPMSDERGLITINSSFDLRDQLKEQIRRLINLLQILFHIDVIYIKGLTSSEEHLSISICQILDFTPQKISGIVEETEEETMSNDSLKEFRAKKQITLSYAWAYGSYEMIQSFKFYFLQVLNQNYVKRNAAYISRISKSLKKELNTKTSQFNNDYYVMKKEPLLSVWMKHHHNINNFKEDIERGCVDKELKELF</sequence>
<dbReference type="AlphaFoldDB" id="A0A5B0RLC5"/>
<dbReference type="Proteomes" id="UP000325313">
    <property type="component" value="Unassembled WGS sequence"/>
</dbReference>
<proteinExistence type="predicted"/>
<organism evidence="1 2">
    <name type="scientific">Puccinia graminis f. sp. tritici</name>
    <dbReference type="NCBI Taxonomy" id="56615"/>
    <lineage>
        <taxon>Eukaryota</taxon>
        <taxon>Fungi</taxon>
        <taxon>Dikarya</taxon>
        <taxon>Basidiomycota</taxon>
        <taxon>Pucciniomycotina</taxon>
        <taxon>Pucciniomycetes</taxon>
        <taxon>Pucciniales</taxon>
        <taxon>Pucciniaceae</taxon>
        <taxon>Puccinia</taxon>
    </lineage>
</organism>